<comment type="caution">
    <text evidence="1">The sequence shown here is derived from an EMBL/GenBank/DDBJ whole genome shotgun (WGS) entry which is preliminary data.</text>
</comment>
<dbReference type="Proteomes" id="UP001168821">
    <property type="component" value="Unassembled WGS sequence"/>
</dbReference>
<evidence type="ECO:0000313" key="1">
    <source>
        <dbReference type="EMBL" id="KAJ3655627.1"/>
    </source>
</evidence>
<dbReference type="AlphaFoldDB" id="A0AA38MGE0"/>
<proteinExistence type="predicted"/>
<keyword evidence="2" id="KW-1185">Reference proteome</keyword>
<evidence type="ECO:0000313" key="2">
    <source>
        <dbReference type="Proteomes" id="UP001168821"/>
    </source>
</evidence>
<dbReference type="EMBL" id="JALNTZ010000004">
    <property type="protein sequence ID" value="KAJ3655627.1"/>
    <property type="molecule type" value="Genomic_DNA"/>
</dbReference>
<reference evidence="1" key="1">
    <citation type="journal article" date="2023" name="G3 (Bethesda)">
        <title>Whole genome assemblies of Zophobas morio and Tenebrio molitor.</title>
        <authorList>
            <person name="Kaur S."/>
            <person name="Stinson S.A."/>
            <person name="diCenzo G.C."/>
        </authorList>
    </citation>
    <scope>NUCLEOTIDE SEQUENCE</scope>
    <source>
        <strain evidence="1">QUZm001</strain>
    </source>
</reference>
<dbReference type="InterPro" id="IPR021109">
    <property type="entry name" value="Peptidase_aspartic_dom_sf"/>
</dbReference>
<name>A0AA38MGE0_9CUCU</name>
<organism evidence="1 2">
    <name type="scientific">Zophobas morio</name>
    <dbReference type="NCBI Taxonomy" id="2755281"/>
    <lineage>
        <taxon>Eukaryota</taxon>
        <taxon>Metazoa</taxon>
        <taxon>Ecdysozoa</taxon>
        <taxon>Arthropoda</taxon>
        <taxon>Hexapoda</taxon>
        <taxon>Insecta</taxon>
        <taxon>Pterygota</taxon>
        <taxon>Neoptera</taxon>
        <taxon>Endopterygota</taxon>
        <taxon>Coleoptera</taxon>
        <taxon>Polyphaga</taxon>
        <taxon>Cucujiformia</taxon>
        <taxon>Tenebrionidae</taxon>
        <taxon>Zophobas</taxon>
    </lineage>
</organism>
<accession>A0AA38MGE0</accession>
<protein>
    <submittedName>
        <fullName evidence="1">Uncharacterized protein</fullName>
    </submittedName>
</protein>
<sequence length="111" mass="12405">MGQAEVEIYIGQLKIRDRALVAGIEDDFILGMDLISRHGLTVDPVEKVLCFRNEEFILNHLSIESKPVILIVCQNAKVKENAETIAPVRAEIEPGFAPALFNHDTPPRRIS</sequence>
<gene>
    <name evidence="1" type="ORF">Zmor_014748</name>
</gene>
<dbReference type="Gene3D" id="2.40.70.10">
    <property type="entry name" value="Acid Proteases"/>
    <property type="match status" value="1"/>
</dbReference>